<sequence length="130" mass="14945">MKESTNLQIIRNTYKSPDHLIKALSKKVEWTEATGFLYGGTYIGIEAVIENVFSRLASEWNDFKASVHTYHEVNSKEIIIAEGIYSGVYKETGKAFQADFVHVWEIRNRKVVRFKQYVDSHTVQKALISS</sequence>
<protein>
    <submittedName>
        <fullName evidence="2">DUF4440 domain-containing protein</fullName>
    </submittedName>
</protein>
<evidence type="ECO:0000313" key="2">
    <source>
        <dbReference type="EMBL" id="PFK42039.1"/>
    </source>
</evidence>
<dbReference type="PANTHER" id="PTHR41252">
    <property type="entry name" value="BLR2505 PROTEIN"/>
    <property type="match status" value="1"/>
</dbReference>
<dbReference type="Gene3D" id="3.10.450.50">
    <property type="match status" value="1"/>
</dbReference>
<dbReference type="Proteomes" id="UP000242656">
    <property type="component" value="Unassembled WGS sequence"/>
</dbReference>
<comment type="caution">
    <text evidence="2">The sequence shown here is derived from an EMBL/GenBank/DDBJ whole genome shotgun (WGS) entry which is preliminary data.</text>
</comment>
<dbReference type="EMBL" id="NUWN01000040">
    <property type="protein sequence ID" value="PFK42039.1"/>
    <property type="molecule type" value="Genomic_DNA"/>
</dbReference>
<gene>
    <name evidence="2" type="ORF">COI93_11755</name>
</gene>
<dbReference type="RefSeq" id="WP_098490951.1">
    <property type="nucleotide sequence ID" value="NZ_NUWN01000040.1"/>
</dbReference>
<evidence type="ECO:0000259" key="1">
    <source>
        <dbReference type="Pfam" id="PF12680"/>
    </source>
</evidence>
<accession>A0A2B0MMF7</accession>
<dbReference type="Pfam" id="PF12680">
    <property type="entry name" value="SnoaL_2"/>
    <property type="match status" value="1"/>
</dbReference>
<name>A0A2B0MMF7_BACCE</name>
<reference evidence="2 3" key="1">
    <citation type="submission" date="2017-09" db="EMBL/GenBank/DDBJ databases">
        <title>Large-scale bioinformatics analysis of Bacillus genomes uncovers conserved roles of natural products in bacterial physiology.</title>
        <authorList>
            <consortium name="Agbiome Team Llc"/>
            <person name="Bleich R.M."/>
            <person name="Grubbs K.J."/>
            <person name="Santa Maria K.C."/>
            <person name="Allen S.E."/>
            <person name="Farag S."/>
            <person name="Shank E.A."/>
            <person name="Bowers A."/>
        </authorList>
    </citation>
    <scope>NUCLEOTIDE SEQUENCE [LARGE SCALE GENOMIC DNA]</scope>
    <source>
        <strain evidence="2 3">AFS083043</strain>
    </source>
</reference>
<proteinExistence type="predicted"/>
<feature type="domain" description="SnoaL-like" evidence="1">
    <location>
        <begin position="17"/>
        <end position="113"/>
    </location>
</feature>
<evidence type="ECO:0000313" key="3">
    <source>
        <dbReference type="Proteomes" id="UP000242656"/>
    </source>
</evidence>
<dbReference type="SUPFAM" id="SSF54427">
    <property type="entry name" value="NTF2-like"/>
    <property type="match status" value="1"/>
</dbReference>
<organism evidence="2 3">
    <name type="scientific">Bacillus cereus</name>
    <dbReference type="NCBI Taxonomy" id="1396"/>
    <lineage>
        <taxon>Bacteria</taxon>
        <taxon>Bacillati</taxon>
        <taxon>Bacillota</taxon>
        <taxon>Bacilli</taxon>
        <taxon>Bacillales</taxon>
        <taxon>Bacillaceae</taxon>
        <taxon>Bacillus</taxon>
        <taxon>Bacillus cereus group</taxon>
    </lineage>
</organism>
<dbReference type="InterPro" id="IPR037401">
    <property type="entry name" value="SnoaL-like"/>
</dbReference>
<dbReference type="InterPro" id="IPR032710">
    <property type="entry name" value="NTF2-like_dom_sf"/>
</dbReference>
<dbReference type="AlphaFoldDB" id="A0A2B0MMF7"/>
<dbReference type="PANTHER" id="PTHR41252:SF1">
    <property type="entry name" value="BLR2505 PROTEIN"/>
    <property type="match status" value="1"/>
</dbReference>